<dbReference type="InterPro" id="IPR007016">
    <property type="entry name" value="O-antigen_ligase-rel_domated"/>
</dbReference>
<keyword evidence="3 5" id="KW-1133">Transmembrane helix</keyword>
<dbReference type="PANTHER" id="PTHR37422">
    <property type="entry name" value="TEICHURONIC ACID BIOSYNTHESIS PROTEIN TUAE"/>
    <property type="match status" value="1"/>
</dbReference>
<name>X1PQY2_9ZZZZ</name>
<gene>
    <name evidence="7" type="ORF">S06H3_53895</name>
</gene>
<feature type="transmembrane region" description="Helical" evidence="5">
    <location>
        <begin position="220"/>
        <end position="240"/>
    </location>
</feature>
<dbReference type="Pfam" id="PF04932">
    <property type="entry name" value="Wzy_C"/>
    <property type="match status" value="1"/>
</dbReference>
<feature type="domain" description="O-antigen ligase-related" evidence="6">
    <location>
        <begin position="89"/>
        <end position="237"/>
    </location>
</feature>
<keyword evidence="4 5" id="KW-0472">Membrane</keyword>
<feature type="transmembrane region" description="Helical" evidence="5">
    <location>
        <begin position="104"/>
        <end position="124"/>
    </location>
</feature>
<feature type="transmembrane region" description="Helical" evidence="5">
    <location>
        <begin position="136"/>
        <end position="155"/>
    </location>
</feature>
<evidence type="ECO:0000256" key="5">
    <source>
        <dbReference type="SAM" id="Phobius"/>
    </source>
</evidence>
<organism evidence="7">
    <name type="scientific">marine sediment metagenome</name>
    <dbReference type="NCBI Taxonomy" id="412755"/>
    <lineage>
        <taxon>unclassified sequences</taxon>
        <taxon>metagenomes</taxon>
        <taxon>ecological metagenomes</taxon>
    </lineage>
</organism>
<evidence type="ECO:0000256" key="3">
    <source>
        <dbReference type="ARBA" id="ARBA00022989"/>
    </source>
</evidence>
<evidence type="ECO:0000256" key="2">
    <source>
        <dbReference type="ARBA" id="ARBA00022692"/>
    </source>
</evidence>
<dbReference type="GO" id="GO:0016020">
    <property type="term" value="C:membrane"/>
    <property type="evidence" value="ECO:0007669"/>
    <property type="project" value="UniProtKB-SubCell"/>
</dbReference>
<feature type="non-terminal residue" evidence="7">
    <location>
        <position position="1"/>
    </location>
</feature>
<comment type="subcellular location">
    <subcellularLocation>
        <location evidence="1">Membrane</location>
        <topology evidence="1">Multi-pass membrane protein</topology>
    </subcellularLocation>
</comment>
<evidence type="ECO:0000256" key="1">
    <source>
        <dbReference type="ARBA" id="ARBA00004141"/>
    </source>
</evidence>
<comment type="caution">
    <text evidence="7">The sequence shown here is derived from an EMBL/GenBank/DDBJ whole genome shotgun (WGS) entry which is preliminary data.</text>
</comment>
<proteinExistence type="predicted"/>
<evidence type="ECO:0000256" key="4">
    <source>
        <dbReference type="ARBA" id="ARBA00023136"/>
    </source>
</evidence>
<reference evidence="7" key="1">
    <citation type="journal article" date="2014" name="Front. Microbiol.">
        <title>High frequency of phylogenetically diverse reductive dehalogenase-homologous genes in deep subseafloor sedimentary metagenomes.</title>
        <authorList>
            <person name="Kawai M."/>
            <person name="Futagami T."/>
            <person name="Toyoda A."/>
            <person name="Takaki Y."/>
            <person name="Nishi S."/>
            <person name="Hori S."/>
            <person name="Arai W."/>
            <person name="Tsubouchi T."/>
            <person name="Morono Y."/>
            <person name="Uchiyama I."/>
            <person name="Ito T."/>
            <person name="Fujiyama A."/>
            <person name="Inagaki F."/>
            <person name="Takami H."/>
        </authorList>
    </citation>
    <scope>NUCLEOTIDE SEQUENCE</scope>
    <source>
        <strain evidence="7">Expedition CK06-06</strain>
    </source>
</reference>
<dbReference type="PANTHER" id="PTHR37422:SF13">
    <property type="entry name" value="LIPOPOLYSACCHARIDE BIOSYNTHESIS PROTEIN PA4999-RELATED"/>
    <property type="match status" value="1"/>
</dbReference>
<accession>X1PQY2</accession>
<evidence type="ECO:0000313" key="7">
    <source>
        <dbReference type="EMBL" id="GAI58652.1"/>
    </source>
</evidence>
<sequence>GLVQSFIAFGQYTSQKSLGLRYLFESPLGPETAGVAKIVVEGTKMIRPYGSLPHPNLLAAFLVLSIFCFYFLWLNKKSSFIKNCFLLTVFCLLIFALGLTFSRLIILTFLLASLIYFIFTFWRIVQTPDKELFKRIISIFLLFAVLCSLFIVLAWPEISSRWQISLTEQSVGLRVFYNQTAFLIIKEHPWLGIGLGNFVWEIRQTLDLLSSWIHQPVHNVYLLIASEIGLFGLAVFFIFYF</sequence>
<dbReference type="AlphaFoldDB" id="X1PQY2"/>
<dbReference type="EMBL" id="BARV01034410">
    <property type="protein sequence ID" value="GAI58652.1"/>
    <property type="molecule type" value="Genomic_DNA"/>
</dbReference>
<feature type="transmembrane region" description="Helical" evidence="5">
    <location>
        <begin position="57"/>
        <end position="73"/>
    </location>
</feature>
<feature type="transmembrane region" description="Helical" evidence="5">
    <location>
        <begin position="80"/>
        <end position="98"/>
    </location>
</feature>
<protein>
    <recommendedName>
        <fullName evidence="6">O-antigen ligase-related domain-containing protein</fullName>
    </recommendedName>
</protein>
<dbReference type="InterPro" id="IPR051533">
    <property type="entry name" value="WaaL-like"/>
</dbReference>
<evidence type="ECO:0000259" key="6">
    <source>
        <dbReference type="Pfam" id="PF04932"/>
    </source>
</evidence>
<keyword evidence="2 5" id="KW-0812">Transmembrane</keyword>